<sequence>MSSMNVTRGTGSQERSRVVLSSAASVADPAFVTRATSRTGRLARPTLRGGLFLGVGGAVLIGAWAFDIRDLIFVAGVLLLVPLVALGYVIVHPLRVAVSRVFRPATVSAGLGATVTIQIHNLAQTPLVGLRWRDTAASGVTVPATQALRALGPARPGRQTTADTAVVSYDVSPPRRGVYPVGPLMLGRVDPFGLAYSEWPVGAPHDLTVTPRVTPLPGNGVSITRGEGSRHERLRHLNNDSDELIAREYRPGDPMRRVNWPATARHGEIMVRQEEQRSHPEARVVLDTTRGGRGPDAGRGYAANSAEFEHAIELAASIAVHLLDGGFRVDIVELGPCQLVAARSRPGDSAGSHDPDEGRHGGLRGDDPVSFTGPEGARALLDALAQVVPLEQAARVDAWSGDGGAPGGGSALGRQIPTFAVLVDTGEADTADLVALRSLCQPAVAFVFDTMPGRAVERLDDAGWQSVHLTRASGIAEAWLQAGQQGGERRGQD</sequence>
<dbReference type="InterPro" id="IPR002881">
    <property type="entry name" value="DUF58"/>
</dbReference>
<feature type="compositionally biased region" description="Basic and acidic residues" evidence="1">
    <location>
        <begin position="351"/>
        <end position="367"/>
    </location>
</feature>
<feature type="region of interest" description="Disordered" evidence="1">
    <location>
        <begin position="343"/>
        <end position="371"/>
    </location>
</feature>
<reference evidence="4 5" key="1">
    <citation type="submission" date="2018-05" db="EMBL/GenBank/DDBJ databases">
        <title>Genetic diversity of glacier-inhabiting Cryobacterium bacteria in China and description of Cryobacterium mengkeensis sp. nov. and Arthrobacter glacialis sp. nov.</title>
        <authorList>
            <person name="Liu Q."/>
            <person name="Xin Y.-H."/>
        </authorList>
    </citation>
    <scope>NUCLEOTIDE SEQUENCE [LARGE SCALE GENOMIC DNA]</scope>
    <source>
        <strain evidence="4 5">SK-1</strain>
    </source>
</reference>
<feature type="domain" description="DUF58" evidence="3">
    <location>
        <begin position="246"/>
        <end position="332"/>
    </location>
</feature>
<keyword evidence="2" id="KW-0812">Transmembrane</keyword>
<evidence type="ECO:0000313" key="4">
    <source>
        <dbReference type="EMBL" id="PXA67919.1"/>
    </source>
</evidence>
<name>A0A317ZS15_9MICO</name>
<accession>A0A317ZS15</accession>
<evidence type="ECO:0000313" key="5">
    <source>
        <dbReference type="Proteomes" id="UP000246722"/>
    </source>
</evidence>
<keyword evidence="2" id="KW-0472">Membrane</keyword>
<evidence type="ECO:0000256" key="2">
    <source>
        <dbReference type="SAM" id="Phobius"/>
    </source>
</evidence>
<comment type="caution">
    <text evidence="4">The sequence shown here is derived from an EMBL/GenBank/DDBJ whole genome shotgun (WGS) entry which is preliminary data.</text>
</comment>
<dbReference type="Proteomes" id="UP000246722">
    <property type="component" value="Unassembled WGS sequence"/>
</dbReference>
<dbReference type="Pfam" id="PF01882">
    <property type="entry name" value="DUF58"/>
    <property type="match status" value="1"/>
</dbReference>
<dbReference type="OrthoDB" id="9812729at2"/>
<dbReference type="PANTHER" id="PTHR34351:SF1">
    <property type="entry name" value="SLR1927 PROTEIN"/>
    <property type="match status" value="1"/>
</dbReference>
<keyword evidence="2" id="KW-1133">Transmembrane helix</keyword>
<gene>
    <name evidence="4" type="ORF">CTB96_14730</name>
</gene>
<dbReference type="AlphaFoldDB" id="A0A317ZS15"/>
<protein>
    <submittedName>
        <fullName evidence="4">DUF58 domain-containing protein</fullName>
    </submittedName>
</protein>
<evidence type="ECO:0000256" key="1">
    <source>
        <dbReference type="SAM" id="MobiDB-lite"/>
    </source>
</evidence>
<feature type="region of interest" description="Disordered" evidence="1">
    <location>
        <begin position="210"/>
        <end position="229"/>
    </location>
</feature>
<dbReference type="EMBL" id="QHLY01000012">
    <property type="protein sequence ID" value="PXA67919.1"/>
    <property type="molecule type" value="Genomic_DNA"/>
</dbReference>
<feature type="transmembrane region" description="Helical" evidence="2">
    <location>
        <begin position="72"/>
        <end position="91"/>
    </location>
</feature>
<dbReference type="PANTHER" id="PTHR34351">
    <property type="entry name" value="SLR1927 PROTEIN-RELATED"/>
    <property type="match status" value="1"/>
</dbReference>
<proteinExistence type="predicted"/>
<keyword evidence="5" id="KW-1185">Reference proteome</keyword>
<organism evidence="4 5">
    <name type="scientific">Cryobacterium arcticum</name>
    <dbReference type="NCBI Taxonomy" id="670052"/>
    <lineage>
        <taxon>Bacteria</taxon>
        <taxon>Bacillati</taxon>
        <taxon>Actinomycetota</taxon>
        <taxon>Actinomycetes</taxon>
        <taxon>Micrococcales</taxon>
        <taxon>Microbacteriaceae</taxon>
        <taxon>Cryobacterium</taxon>
    </lineage>
</organism>
<feature type="transmembrane region" description="Helical" evidence="2">
    <location>
        <begin position="47"/>
        <end position="66"/>
    </location>
</feature>
<evidence type="ECO:0000259" key="3">
    <source>
        <dbReference type="Pfam" id="PF01882"/>
    </source>
</evidence>